<feature type="domain" description="BIG2" evidence="2">
    <location>
        <begin position="124"/>
        <end position="208"/>
    </location>
</feature>
<feature type="domain" description="BIG2" evidence="2">
    <location>
        <begin position="34"/>
        <end position="119"/>
    </location>
</feature>
<dbReference type="Proteomes" id="UP001060414">
    <property type="component" value="Chromosome"/>
</dbReference>
<feature type="domain" description="BIG2" evidence="2">
    <location>
        <begin position="393"/>
        <end position="479"/>
    </location>
</feature>
<organism evidence="3 4">
    <name type="scientific">Geoalkalibacter halelectricus</name>
    <dbReference type="NCBI Taxonomy" id="2847045"/>
    <lineage>
        <taxon>Bacteria</taxon>
        <taxon>Pseudomonadati</taxon>
        <taxon>Thermodesulfobacteriota</taxon>
        <taxon>Desulfuromonadia</taxon>
        <taxon>Desulfuromonadales</taxon>
        <taxon>Geoalkalibacteraceae</taxon>
        <taxon>Geoalkalibacter</taxon>
    </lineage>
</organism>
<dbReference type="InterPro" id="IPR008964">
    <property type="entry name" value="Invasin/intimin_cell_adhesion"/>
</dbReference>
<proteinExistence type="predicted"/>
<feature type="domain" description="BIG2" evidence="2">
    <location>
        <begin position="213"/>
        <end position="298"/>
    </location>
</feature>
<name>A0ABY5ZQK1_9BACT</name>
<accession>A0ABY5ZQK1</accession>
<dbReference type="SMART" id="SM00635">
    <property type="entry name" value="BID_2"/>
    <property type="match status" value="6"/>
</dbReference>
<evidence type="ECO:0000313" key="4">
    <source>
        <dbReference type="Proteomes" id="UP001060414"/>
    </source>
</evidence>
<evidence type="ECO:0000313" key="3">
    <source>
        <dbReference type="EMBL" id="UWZ80170.1"/>
    </source>
</evidence>
<dbReference type="EMBL" id="CP092109">
    <property type="protein sequence ID" value="UWZ80170.1"/>
    <property type="molecule type" value="Genomic_DNA"/>
</dbReference>
<keyword evidence="4" id="KW-1185">Reference proteome</keyword>
<feature type="domain" description="BIG2" evidence="2">
    <location>
        <begin position="303"/>
        <end position="388"/>
    </location>
</feature>
<sequence length="574" mass="60832">MRRFAAALLLILSSWFFGGCGESDDPTAPNTFTPLTAIEISAPLTRLAQGTSTPLRATGNFSGRFNRDITADVLWSSDNPEVAEVSNQSPTRGRVTALTPGSVLIRAELDGISETIEISVTDDPITGLVIEPDQVEVPQGLSRQLKAVGSFAGGDQDLTFDVVWSSQNSAVAEVSNALDAKGLLRGIAPGDTQVSAAFDGTEATLAVTVTEAQLQSLRIAPTDPTLANLVIFDFEAIGTFSSGEELDLTNDAQWSSGNTATARVGNTQPDKGRVTTLVPGTTTITARLSDLTAVNNLNVVGSPAVGLSLTPSQPILALDTSLQMEARALLQTGGTREVSELVTWTSSSPNVATISNAPGQRGLIRAQSAGEAQILAVLGEFEVDVRLVVSATNFSALEIVPLEALALPLGTSHMFSVRGVFPNGTRQDITRDATWSSSAPNIAEVRNEEPEKGRVQGMAVGDTQIQVVFGNLNQQRSLRVENLHLEDLNLSPTNRRLTAGQTLQFTATGRFSDGLNRDLTRDATWSSSQSDIAAISNERAFQGLALGLRLGQTLIRARFNDVEIETPLLVDTAP</sequence>
<dbReference type="SUPFAM" id="SSF49373">
    <property type="entry name" value="Invasin/intimin cell-adhesion fragments"/>
    <property type="match status" value="3"/>
</dbReference>
<feature type="domain" description="BIG2" evidence="2">
    <location>
        <begin position="484"/>
        <end position="569"/>
    </location>
</feature>
<feature type="chain" id="PRO_5046800816" evidence="1">
    <location>
        <begin position="19"/>
        <end position="574"/>
    </location>
</feature>
<evidence type="ECO:0000256" key="1">
    <source>
        <dbReference type="SAM" id="SignalP"/>
    </source>
</evidence>
<feature type="signal peptide" evidence="1">
    <location>
        <begin position="1"/>
        <end position="18"/>
    </location>
</feature>
<dbReference type="InterPro" id="IPR003343">
    <property type="entry name" value="Big_2"/>
</dbReference>
<dbReference type="PROSITE" id="PS51257">
    <property type="entry name" value="PROKAR_LIPOPROTEIN"/>
    <property type="match status" value="1"/>
</dbReference>
<reference evidence="3" key="1">
    <citation type="journal article" date="2022" name="Environ. Microbiol.">
        <title>Geoalkalibacter halelectricus SAP #1 sp. nov. possessing extracellular electron transfer and mineral#reducing capabilities from a haloalkaline environment.</title>
        <authorList>
            <person name="Yadav S."/>
            <person name="Singh R."/>
            <person name="Sundharam S.S."/>
            <person name="Chaudhary S."/>
            <person name="Krishnamurthi S."/>
            <person name="Patil S.A."/>
        </authorList>
    </citation>
    <scope>NUCLEOTIDE SEQUENCE</scope>
    <source>
        <strain evidence="3">SAP-1</strain>
    </source>
</reference>
<dbReference type="Gene3D" id="2.60.40.1080">
    <property type="match status" value="6"/>
</dbReference>
<keyword evidence="1" id="KW-0732">Signal</keyword>
<dbReference type="Pfam" id="PF02368">
    <property type="entry name" value="Big_2"/>
    <property type="match status" value="5"/>
</dbReference>
<evidence type="ECO:0000259" key="2">
    <source>
        <dbReference type="SMART" id="SM00635"/>
    </source>
</evidence>
<dbReference type="RefSeq" id="WP_260748527.1">
    <property type="nucleotide sequence ID" value="NZ_CP092109.1"/>
</dbReference>
<protein>
    <submittedName>
        <fullName evidence="3">Ig-like domain-containing protein</fullName>
    </submittedName>
</protein>
<gene>
    <name evidence="3" type="ORF">L9S41_01945</name>
</gene>